<accession>A0ABT1ILF6</accession>
<organism evidence="2 3">
    <name type="scientific">Actinokineospora diospyrosa</name>
    <dbReference type="NCBI Taxonomy" id="103728"/>
    <lineage>
        <taxon>Bacteria</taxon>
        <taxon>Bacillati</taxon>
        <taxon>Actinomycetota</taxon>
        <taxon>Actinomycetes</taxon>
        <taxon>Pseudonocardiales</taxon>
        <taxon>Pseudonocardiaceae</taxon>
        <taxon>Actinokineospora</taxon>
    </lineage>
</organism>
<evidence type="ECO:0000313" key="3">
    <source>
        <dbReference type="Proteomes" id="UP001205185"/>
    </source>
</evidence>
<proteinExistence type="predicted"/>
<dbReference type="RefSeq" id="WP_253890694.1">
    <property type="nucleotide sequence ID" value="NZ_BAAAVB010000004.1"/>
</dbReference>
<dbReference type="Proteomes" id="UP001205185">
    <property type="component" value="Unassembled WGS sequence"/>
</dbReference>
<dbReference type="InterPro" id="IPR042099">
    <property type="entry name" value="ANL_N_sf"/>
</dbReference>
<dbReference type="InterPro" id="IPR050237">
    <property type="entry name" value="ATP-dep_AMP-bd_enzyme"/>
</dbReference>
<comment type="caution">
    <text evidence="2">The sequence shown here is derived from an EMBL/GenBank/DDBJ whole genome shotgun (WGS) entry which is preliminary data.</text>
</comment>
<sequence length="511" mass="56737">MFETSRVFHIGQMFQDAAVRYGHVTVTLDQPLELAPELGVDLTVGQLAELVDELAARLAAAGVRAGDKIAIYKTDNFDIAVLACAAARIGAVPAMLSPALDPQVVAALLARLDRPWLLTDPAKLDTTALDTDTVRGVLFSTGAQDGSLDRFAGAPRQRPVRTGPLEPALITHSSGTTGLPKLAVHCARAMWFRLLPQKLVALPIRRVETVAFCMTFVHSRFYHALGVFLAYGNPLVVAVSPDPATIGPLFTRTRPGLLETQPNTFIEWEYMDTAPGRPLSSVRYYSATFDAMHPRTIRRLLDASDRRDPMFFQFYGQSETGPVSCQWYTRASAENADGRCVGLPLPGFVRVRITDTDGRPVPRGRIGYIEVRNRSRALTYHGEDDRWLAQFNDGWWRMGDMGKLDGRGRLHLMDREVDQIDDVDSNLEIEDILMSRLADLREVVIIPGTDNRPTPVICTRDEAPLDTAAWDAAVRDLGNLADPIHLPFHEVPRTSTWKVRRPELIRKLRGA</sequence>
<dbReference type="Pfam" id="PF00501">
    <property type="entry name" value="AMP-binding"/>
    <property type="match status" value="1"/>
</dbReference>
<gene>
    <name evidence="2" type="ORF">LV75_006022</name>
</gene>
<dbReference type="EMBL" id="JAMTCO010000017">
    <property type="protein sequence ID" value="MCP2273492.1"/>
    <property type="molecule type" value="Genomic_DNA"/>
</dbReference>
<keyword evidence="3" id="KW-1185">Reference proteome</keyword>
<dbReference type="Gene3D" id="3.40.50.12780">
    <property type="entry name" value="N-terminal domain of ligase-like"/>
    <property type="match status" value="1"/>
</dbReference>
<evidence type="ECO:0000313" key="2">
    <source>
        <dbReference type="EMBL" id="MCP2273492.1"/>
    </source>
</evidence>
<reference evidence="2 3" key="1">
    <citation type="submission" date="2022-06" db="EMBL/GenBank/DDBJ databases">
        <title>Genomic Encyclopedia of Archaeal and Bacterial Type Strains, Phase II (KMG-II): from individual species to whole genera.</title>
        <authorList>
            <person name="Goeker M."/>
        </authorList>
    </citation>
    <scope>NUCLEOTIDE SEQUENCE [LARGE SCALE GENOMIC DNA]</scope>
    <source>
        <strain evidence="2 3">DSM 44255</strain>
    </source>
</reference>
<dbReference type="InterPro" id="IPR020845">
    <property type="entry name" value="AMP-binding_CS"/>
</dbReference>
<dbReference type="PANTHER" id="PTHR43767">
    <property type="entry name" value="LONG-CHAIN-FATTY-ACID--COA LIGASE"/>
    <property type="match status" value="1"/>
</dbReference>
<dbReference type="InterPro" id="IPR000873">
    <property type="entry name" value="AMP-dep_synth/lig_dom"/>
</dbReference>
<name>A0ABT1ILF6_9PSEU</name>
<dbReference type="SUPFAM" id="SSF56801">
    <property type="entry name" value="Acetyl-CoA synthetase-like"/>
    <property type="match status" value="1"/>
</dbReference>
<dbReference type="CDD" id="cd04433">
    <property type="entry name" value="AFD_class_I"/>
    <property type="match status" value="1"/>
</dbReference>
<dbReference type="PROSITE" id="PS00455">
    <property type="entry name" value="AMP_BINDING"/>
    <property type="match status" value="1"/>
</dbReference>
<protein>
    <submittedName>
        <fullName evidence="2">Long-chain acyl-CoA synthetase</fullName>
    </submittedName>
</protein>
<evidence type="ECO:0000259" key="1">
    <source>
        <dbReference type="Pfam" id="PF00501"/>
    </source>
</evidence>
<dbReference type="PANTHER" id="PTHR43767:SF1">
    <property type="entry name" value="NONRIBOSOMAL PEPTIDE SYNTHASE PES1 (EUROFUNG)-RELATED"/>
    <property type="match status" value="1"/>
</dbReference>
<feature type="domain" description="AMP-dependent synthetase/ligase" evidence="1">
    <location>
        <begin position="37"/>
        <end position="380"/>
    </location>
</feature>